<evidence type="ECO:0000313" key="2">
    <source>
        <dbReference type="EMBL" id="EMI52155.1"/>
    </source>
</evidence>
<sequence length="306" mass="31195">MIPPAPQSSSDGNVAPNARPDSGALLDLLASVAKGTVGVEQAAGSVASMISTASGENLAALGGVAEIPGATVDLGRRDRCGFGEVIYGEGKSTDLMIRIVETQLEAGQTCLITRIDPTSAAQLRRHFPHTHHNPHARTLRIASEIDLLATPVLDDSCPHVAVVTAGSTDAAVAEEAVETLTWMGVPHLRVEDIGVAGPQRLLAAVPALRKASAIVVIAGMEGALPPTVAGHVSVPVFAVPTSMGYGANFGGLTPLMGMLTACAPNVAVVNIDAGFKGAYLGGLIAAQLIAAENHAKQPSSNQYEGV</sequence>
<dbReference type="PANTHER" id="PTHR43064">
    <property type="entry name" value="PHOSPHORIBOSYLAMINOIMIDAZOLE CARBOXYLASE-RELATED"/>
    <property type="match status" value="1"/>
</dbReference>
<dbReference type="Proteomes" id="UP000011885">
    <property type="component" value="Unassembled WGS sequence"/>
</dbReference>
<dbReference type="InterPro" id="IPR039476">
    <property type="entry name" value="P2CMN_synthase_LarB"/>
</dbReference>
<dbReference type="SMART" id="SM01001">
    <property type="entry name" value="AIRC"/>
    <property type="match status" value="1"/>
</dbReference>
<gene>
    <name evidence="2" type="ORF">RSSM_06395</name>
</gene>
<feature type="domain" description="PurE" evidence="1">
    <location>
        <begin position="158"/>
        <end position="294"/>
    </location>
</feature>
<name>M5TSM2_9BACT</name>
<dbReference type="AlphaFoldDB" id="M5TSM2"/>
<accession>M5TSM2</accession>
<evidence type="ECO:0000313" key="3">
    <source>
        <dbReference type="Proteomes" id="UP000011885"/>
    </source>
</evidence>
<dbReference type="RefSeq" id="WP_008688304.1">
    <property type="nucleotide sequence ID" value="NZ_ANOH01000445.1"/>
</dbReference>
<keyword evidence="3" id="KW-1185">Reference proteome</keyword>
<protein>
    <submittedName>
        <fullName evidence="2">Circadian phase modifier CpmA-like protein</fullName>
    </submittedName>
</protein>
<dbReference type="GO" id="GO:0006189">
    <property type="term" value="P:'de novo' IMP biosynthetic process"/>
    <property type="evidence" value="ECO:0007669"/>
    <property type="project" value="InterPro"/>
</dbReference>
<dbReference type="InterPro" id="IPR000031">
    <property type="entry name" value="PurE_dom"/>
</dbReference>
<evidence type="ECO:0000259" key="1">
    <source>
        <dbReference type="SMART" id="SM01001"/>
    </source>
</evidence>
<dbReference type="Gene3D" id="3.40.50.1970">
    <property type="match status" value="1"/>
</dbReference>
<organism evidence="2 3">
    <name type="scientific">Rhodopirellula sallentina SM41</name>
    <dbReference type="NCBI Taxonomy" id="1263870"/>
    <lineage>
        <taxon>Bacteria</taxon>
        <taxon>Pseudomonadati</taxon>
        <taxon>Planctomycetota</taxon>
        <taxon>Planctomycetia</taxon>
        <taxon>Pirellulales</taxon>
        <taxon>Pirellulaceae</taxon>
        <taxon>Rhodopirellula</taxon>
    </lineage>
</organism>
<proteinExistence type="predicted"/>
<dbReference type="EMBL" id="ANOH01000445">
    <property type="protein sequence ID" value="EMI52155.1"/>
    <property type="molecule type" value="Genomic_DNA"/>
</dbReference>
<comment type="caution">
    <text evidence="2">The sequence shown here is derived from an EMBL/GenBank/DDBJ whole genome shotgun (WGS) entry which is preliminary data.</text>
</comment>
<dbReference type="OrthoDB" id="9782511at2"/>
<dbReference type="NCBIfam" id="NF033503">
    <property type="entry name" value="LarB"/>
    <property type="match status" value="1"/>
</dbReference>
<dbReference type="Pfam" id="PF00731">
    <property type="entry name" value="AIRC"/>
    <property type="match status" value="1"/>
</dbReference>
<reference evidence="2 3" key="1">
    <citation type="journal article" date="2013" name="Mar. Genomics">
        <title>Expression of sulfatases in Rhodopirellula baltica and the diversity of sulfatases in the genus Rhodopirellula.</title>
        <authorList>
            <person name="Wegner C.E."/>
            <person name="Richter-Heitmann T."/>
            <person name="Klindworth A."/>
            <person name="Klockow C."/>
            <person name="Richter M."/>
            <person name="Achstetter T."/>
            <person name="Glockner F.O."/>
            <person name="Harder J."/>
        </authorList>
    </citation>
    <scope>NUCLEOTIDE SEQUENCE [LARGE SCALE GENOMIC DNA]</scope>
    <source>
        <strain evidence="2 3">SM41</strain>
    </source>
</reference>
<dbReference type="PATRIC" id="fig|1263870.3.peg.6777"/>
<dbReference type="PANTHER" id="PTHR43064:SF1">
    <property type="entry name" value="SLL1489 PROTEIN"/>
    <property type="match status" value="1"/>
</dbReference>
<dbReference type="GO" id="GO:0016787">
    <property type="term" value="F:hydrolase activity"/>
    <property type="evidence" value="ECO:0007669"/>
    <property type="project" value="InterPro"/>
</dbReference>
<dbReference type="SUPFAM" id="SSF52255">
    <property type="entry name" value="N5-CAIR mutase (phosphoribosylaminoimidazole carboxylase, PurE)"/>
    <property type="match status" value="1"/>
</dbReference>